<proteinExistence type="inferred from homology"/>
<dbReference type="PANTHER" id="PTHR30535:SF34">
    <property type="entry name" value="MOLYBDATE-BINDING PROTEIN MOLA"/>
    <property type="match status" value="1"/>
</dbReference>
<comment type="caution">
    <text evidence="5">The sequence shown here is derived from an EMBL/GenBank/DDBJ whole genome shotgun (WGS) entry which is preliminary data.</text>
</comment>
<comment type="similarity">
    <text evidence="1">Belongs to the bacterial solute-binding protein 8 family.</text>
</comment>
<evidence type="ECO:0000256" key="2">
    <source>
        <dbReference type="ARBA" id="ARBA00022729"/>
    </source>
</evidence>
<dbReference type="PROSITE" id="PS50983">
    <property type="entry name" value="FE_B12_PBP"/>
    <property type="match status" value="1"/>
</dbReference>
<sequence>MYYRAGDPTRSETGATPALSRNCDAPPDSDRPGTSQVACRAGRETALSRKGAFAGGAMLITPVGEAPTPRPTGGQMSRRTPTIVGATLVAIALTLGACASHANDNPQPASSGAAAAYPMTVGNVTLEQRPTRIVSLSPSTTEMLFAVGAGAQVTAVDDNSDYPAEAPRSQLSGFQPNAEAIAAKNPDLVVLTLDANKVVDQLAKFKIPVYVAPAAVTLDDTYRQIDELGRLTGHGTEATDLVGRMRRDIDKLIKELPARSARPKYYYELDPTLYTATSPTFVGSLFTMAGLQNVADPADPGGAKGGYPQLSVEVLVQADPDLVFLADTKCCKQSAETVAARPGWSGITAVKTGRIVTLDDNVASRWGPRVVDLLRAIVEAVAKVPA</sequence>
<keyword evidence="2" id="KW-0732">Signal</keyword>
<protein>
    <submittedName>
        <fullName evidence="5">ABC transporter substrate-binding protein</fullName>
    </submittedName>
</protein>
<gene>
    <name evidence="5" type="ORF">GCM10010170_073960</name>
</gene>
<dbReference type="NCBIfam" id="NF038402">
    <property type="entry name" value="TroA_like"/>
    <property type="match status" value="1"/>
</dbReference>
<reference evidence="6" key="1">
    <citation type="journal article" date="2019" name="Int. J. Syst. Evol. Microbiol.">
        <title>The Global Catalogue of Microorganisms (GCM) 10K type strain sequencing project: providing services to taxonomists for standard genome sequencing and annotation.</title>
        <authorList>
            <consortium name="The Broad Institute Genomics Platform"/>
            <consortium name="The Broad Institute Genome Sequencing Center for Infectious Disease"/>
            <person name="Wu L."/>
            <person name="Ma J."/>
        </authorList>
    </citation>
    <scope>NUCLEOTIDE SEQUENCE [LARGE SCALE GENOMIC DNA]</scope>
    <source>
        <strain evidence="6">JCM 3272</strain>
    </source>
</reference>
<name>A0ABP5U8C5_9ACTN</name>
<dbReference type="PANTHER" id="PTHR30535">
    <property type="entry name" value="VITAMIN B12-BINDING PROTEIN"/>
    <property type="match status" value="1"/>
</dbReference>
<feature type="region of interest" description="Disordered" evidence="3">
    <location>
        <begin position="1"/>
        <end position="37"/>
    </location>
</feature>
<evidence type="ECO:0000256" key="3">
    <source>
        <dbReference type="SAM" id="MobiDB-lite"/>
    </source>
</evidence>
<feature type="domain" description="Fe/B12 periplasmic-binding" evidence="4">
    <location>
        <begin position="132"/>
        <end position="386"/>
    </location>
</feature>
<dbReference type="CDD" id="cd01143">
    <property type="entry name" value="YvrC"/>
    <property type="match status" value="1"/>
</dbReference>
<dbReference type="SUPFAM" id="SSF53807">
    <property type="entry name" value="Helical backbone' metal receptor"/>
    <property type="match status" value="1"/>
</dbReference>
<evidence type="ECO:0000259" key="4">
    <source>
        <dbReference type="PROSITE" id="PS50983"/>
    </source>
</evidence>
<evidence type="ECO:0000256" key="1">
    <source>
        <dbReference type="ARBA" id="ARBA00008814"/>
    </source>
</evidence>
<dbReference type="Proteomes" id="UP001501444">
    <property type="component" value="Unassembled WGS sequence"/>
</dbReference>
<dbReference type="EMBL" id="BAAARV010000073">
    <property type="protein sequence ID" value="GAA2371979.1"/>
    <property type="molecule type" value="Genomic_DNA"/>
</dbReference>
<evidence type="ECO:0000313" key="5">
    <source>
        <dbReference type="EMBL" id="GAA2371979.1"/>
    </source>
</evidence>
<dbReference type="InterPro" id="IPR050902">
    <property type="entry name" value="ABC_Transporter_SBP"/>
</dbReference>
<dbReference type="InterPro" id="IPR054828">
    <property type="entry name" value="Vit_B12_bind_prot"/>
</dbReference>
<keyword evidence="6" id="KW-1185">Reference proteome</keyword>
<evidence type="ECO:0000313" key="6">
    <source>
        <dbReference type="Proteomes" id="UP001501444"/>
    </source>
</evidence>
<dbReference type="Gene3D" id="3.40.50.1980">
    <property type="entry name" value="Nitrogenase molybdenum iron protein domain"/>
    <property type="match status" value="2"/>
</dbReference>
<dbReference type="InterPro" id="IPR002491">
    <property type="entry name" value="ABC_transptr_periplasmic_BD"/>
</dbReference>
<organism evidence="5 6">
    <name type="scientific">Dactylosporangium salmoneum</name>
    <dbReference type="NCBI Taxonomy" id="53361"/>
    <lineage>
        <taxon>Bacteria</taxon>
        <taxon>Bacillati</taxon>
        <taxon>Actinomycetota</taxon>
        <taxon>Actinomycetes</taxon>
        <taxon>Micromonosporales</taxon>
        <taxon>Micromonosporaceae</taxon>
        <taxon>Dactylosporangium</taxon>
    </lineage>
</organism>
<dbReference type="Pfam" id="PF01497">
    <property type="entry name" value="Peripla_BP_2"/>
    <property type="match status" value="1"/>
</dbReference>
<accession>A0ABP5U8C5</accession>